<accession>A0ABR2KN15</accession>
<reference evidence="1 2" key="1">
    <citation type="submission" date="2024-04" db="EMBL/GenBank/DDBJ databases">
        <title>Tritrichomonas musculus Genome.</title>
        <authorList>
            <person name="Alves-Ferreira E."/>
            <person name="Grigg M."/>
            <person name="Lorenzi H."/>
            <person name="Galac M."/>
        </authorList>
    </citation>
    <scope>NUCLEOTIDE SEQUENCE [LARGE SCALE GENOMIC DNA]</scope>
    <source>
        <strain evidence="1 2">EAF2021</strain>
    </source>
</reference>
<dbReference type="Pfam" id="PF01041">
    <property type="entry name" value="DegT_DnrJ_EryC1"/>
    <property type="match status" value="1"/>
</dbReference>
<dbReference type="PIRSF" id="PIRSF000390">
    <property type="entry name" value="PLP_StrS"/>
    <property type="match status" value="1"/>
</dbReference>
<dbReference type="PANTHER" id="PTHR30244">
    <property type="entry name" value="TRANSAMINASE"/>
    <property type="match status" value="1"/>
</dbReference>
<comment type="caution">
    <text evidence="1">The sequence shown here is derived from an EMBL/GenBank/DDBJ whole genome shotgun (WGS) entry which is preliminary data.</text>
</comment>
<dbReference type="Gene3D" id="3.40.640.10">
    <property type="entry name" value="Type I PLP-dependent aspartate aminotransferase-like (Major domain)"/>
    <property type="match status" value="1"/>
</dbReference>
<protein>
    <recommendedName>
        <fullName evidence="3">DegT/DnrJ/EryC1/StrS aminotransferase family protein</fullName>
    </recommendedName>
</protein>
<proteinExistence type="predicted"/>
<evidence type="ECO:0000313" key="2">
    <source>
        <dbReference type="Proteomes" id="UP001470230"/>
    </source>
</evidence>
<gene>
    <name evidence="1" type="ORF">M9Y10_029033</name>
</gene>
<dbReference type="EMBL" id="JAPFFF010000004">
    <property type="protein sequence ID" value="KAK8891812.1"/>
    <property type="molecule type" value="Genomic_DNA"/>
</dbReference>
<dbReference type="Gene3D" id="3.90.1150.10">
    <property type="entry name" value="Aspartate Aminotransferase, domain 1"/>
    <property type="match status" value="1"/>
</dbReference>
<keyword evidence="2" id="KW-1185">Reference proteome</keyword>
<dbReference type="InterPro" id="IPR015421">
    <property type="entry name" value="PyrdxlP-dep_Trfase_major"/>
</dbReference>
<dbReference type="Proteomes" id="UP001470230">
    <property type="component" value="Unassembled WGS sequence"/>
</dbReference>
<name>A0ABR2KN15_9EUKA</name>
<evidence type="ECO:0000313" key="1">
    <source>
        <dbReference type="EMBL" id="KAK8891812.1"/>
    </source>
</evidence>
<organism evidence="1 2">
    <name type="scientific">Tritrichomonas musculus</name>
    <dbReference type="NCBI Taxonomy" id="1915356"/>
    <lineage>
        <taxon>Eukaryota</taxon>
        <taxon>Metamonada</taxon>
        <taxon>Parabasalia</taxon>
        <taxon>Tritrichomonadida</taxon>
        <taxon>Tritrichomonadidae</taxon>
        <taxon>Tritrichomonas</taxon>
    </lineage>
</organism>
<sequence>MRKIYYSPNTFQSYGEPEIDAVEKFLRENSIDDKNAIVKFEERISSIFHMKYGIFTNSGSSANLLACLALDINEKDEVITPACTFPTTLSPLIFLKSKVIFVDIAEKHYVPSVKQVLDAIRPTTTAVLIPDLVGDKFDFDSLRKELEKINRTDIKFIEDACDTVTTSTADVATISFYASHIVNAGGCGGMCLTNDDRLADKMRRLRSSPCWDFTAPSYCAVFGYTNSLKIEEFAKKRHENMLYYIEKLKNCDFYELPENTDCQWLSMALVAKSHRFEIVKELEEKGVQTRLVMAGNILRQPFYQKLFPHAHADDFPETEKIFRGGMLLGLHQGITSDDIDYICNILIELANKYANE</sequence>
<dbReference type="InterPro" id="IPR015424">
    <property type="entry name" value="PyrdxlP-dep_Trfase"/>
</dbReference>
<dbReference type="InterPro" id="IPR015422">
    <property type="entry name" value="PyrdxlP-dep_Trfase_small"/>
</dbReference>
<dbReference type="PANTHER" id="PTHR30244:SF34">
    <property type="entry name" value="DTDP-4-AMINO-4,6-DIDEOXYGALACTOSE TRANSAMINASE"/>
    <property type="match status" value="1"/>
</dbReference>
<evidence type="ECO:0008006" key="3">
    <source>
        <dbReference type="Google" id="ProtNLM"/>
    </source>
</evidence>
<dbReference type="SUPFAM" id="SSF53383">
    <property type="entry name" value="PLP-dependent transferases"/>
    <property type="match status" value="1"/>
</dbReference>
<dbReference type="InterPro" id="IPR000653">
    <property type="entry name" value="DegT/StrS_aminotransferase"/>
</dbReference>